<evidence type="ECO:0000259" key="14">
    <source>
        <dbReference type="PROSITE" id="PS50950"/>
    </source>
</evidence>
<evidence type="ECO:0000256" key="4">
    <source>
        <dbReference type="ARBA" id="ARBA00022771"/>
    </source>
</evidence>
<dbReference type="InterPro" id="IPR006612">
    <property type="entry name" value="THAP_Znf"/>
</dbReference>
<dbReference type="PANTHER" id="PTHR46600">
    <property type="entry name" value="THAP DOMAIN-CONTAINING"/>
    <property type="match status" value="1"/>
</dbReference>
<feature type="domain" description="THAP-type" evidence="14">
    <location>
        <begin position="1"/>
        <end position="84"/>
    </location>
</feature>
<evidence type="ECO:0000256" key="8">
    <source>
        <dbReference type="ARBA" id="ARBA00023125"/>
    </source>
</evidence>
<dbReference type="InterPro" id="IPR026516">
    <property type="entry name" value="THAP1/10"/>
</dbReference>
<name>A0ABR3H813_LOXSC</name>
<evidence type="ECO:0000256" key="2">
    <source>
        <dbReference type="ARBA" id="ARBA00006177"/>
    </source>
</evidence>
<keyword evidence="5" id="KW-0862">Zinc</keyword>
<keyword evidence="11" id="KW-0131">Cell cycle</keyword>
<keyword evidence="4 12" id="KW-0863">Zinc-finger</keyword>
<evidence type="ECO:0000256" key="10">
    <source>
        <dbReference type="ARBA" id="ARBA00023242"/>
    </source>
</evidence>
<gene>
    <name evidence="15" type="ORF">ABMA27_009461</name>
</gene>
<proteinExistence type="inferred from homology"/>
<evidence type="ECO:0000256" key="5">
    <source>
        <dbReference type="ARBA" id="ARBA00022833"/>
    </source>
</evidence>
<comment type="similarity">
    <text evidence="2">Belongs to the THAP1 family.</text>
</comment>
<keyword evidence="16" id="KW-1185">Reference proteome</keyword>
<dbReference type="InterPro" id="IPR038441">
    <property type="entry name" value="THAP_Znf_sf"/>
</dbReference>
<feature type="coiled-coil region" evidence="13">
    <location>
        <begin position="120"/>
        <end position="154"/>
    </location>
</feature>
<evidence type="ECO:0000256" key="1">
    <source>
        <dbReference type="ARBA" id="ARBA00004642"/>
    </source>
</evidence>
<keyword evidence="10" id="KW-0539">Nucleus</keyword>
<evidence type="ECO:0000256" key="11">
    <source>
        <dbReference type="ARBA" id="ARBA00023306"/>
    </source>
</evidence>
<dbReference type="SMART" id="SM00692">
    <property type="entry name" value="DM3"/>
    <property type="match status" value="1"/>
</dbReference>
<dbReference type="Proteomes" id="UP001549920">
    <property type="component" value="Unassembled WGS sequence"/>
</dbReference>
<evidence type="ECO:0000256" key="13">
    <source>
        <dbReference type="SAM" id="Coils"/>
    </source>
</evidence>
<keyword evidence="8 12" id="KW-0238">DNA-binding</keyword>
<organism evidence="15 16">
    <name type="scientific">Loxostege sticticalis</name>
    <name type="common">Beet webworm moth</name>
    <dbReference type="NCBI Taxonomy" id="481309"/>
    <lineage>
        <taxon>Eukaryota</taxon>
        <taxon>Metazoa</taxon>
        <taxon>Ecdysozoa</taxon>
        <taxon>Arthropoda</taxon>
        <taxon>Hexapoda</taxon>
        <taxon>Insecta</taxon>
        <taxon>Pterygota</taxon>
        <taxon>Neoptera</taxon>
        <taxon>Endopterygota</taxon>
        <taxon>Lepidoptera</taxon>
        <taxon>Glossata</taxon>
        <taxon>Ditrysia</taxon>
        <taxon>Pyraloidea</taxon>
        <taxon>Crambidae</taxon>
        <taxon>Pyraustinae</taxon>
        <taxon>Loxostege</taxon>
    </lineage>
</organism>
<keyword evidence="6" id="KW-0805">Transcription regulation</keyword>
<keyword evidence="3" id="KW-0479">Metal-binding</keyword>
<dbReference type="Gene3D" id="6.20.210.20">
    <property type="entry name" value="THAP domain"/>
    <property type="match status" value="1"/>
</dbReference>
<evidence type="ECO:0000256" key="7">
    <source>
        <dbReference type="ARBA" id="ARBA00023054"/>
    </source>
</evidence>
<dbReference type="PANTHER" id="PTHR46600:SF1">
    <property type="entry name" value="THAP DOMAIN-CONTAINING PROTEIN 1"/>
    <property type="match status" value="1"/>
</dbReference>
<comment type="subcellular location">
    <subcellularLocation>
        <location evidence="1">Nucleus</location>
        <location evidence="1">Nucleoplasm</location>
    </subcellularLocation>
</comment>
<dbReference type="SMART" id="SM00980">
    <property type="entry name" value="THAP"/>
    <property type="match status" value="1"/>
</dbReference>
<dbReference type="EMBL" id="JBEUOH010000024">
    <property type="protein sequence ID" value="KAL0860929.1"/>
    <property type="molecule type" value="Genomic_DNA"/>
</dbReference>
<accession>A0ABR3H813</accession>
<dbReference type="Pfam" id="PF05485">
    <property type="entry name" value="THAP"/>
    <property type="match status" value="1"/>
</dbReference>
<sequence>MPGCAVITCRARSTCLSKTKGGVSFHRFPKDPNIREIWIDATGRGDWIPTKTSTICSRHFTIHDYSTKKSGNKYLREGAVPRENIVRICSFKEASVSSSNASTPRKKKLKQIIFTKDTVIKRQRKQIKRIQAQNRRLKKKIFKMEDIINDLQSKFSIMELSRRIKQNSRKRKISLGE</sequence>
<protein>
    <recommendedName>
        <fullName evidence="14">THAP-type domain-containing protein</fullName>
    </recommendedName>
</protein>
<evidence type="ECO:0000313" key="16">
    <source>
        <dbReference type="Proteomes" id="UP001549920"/>
    </source>
</evidence>
<dbReference type="SUPFAM" id="SSF57716">
    <property type="entry name" value="Glucocorticoid receptor-like (DNA-binding domain)"/>
    <property type="match status" value="1"/>
</dbReference>
<evidence type="ECO:0000256" key="6">
    <source>
        <dbReference type="ARBA" id="ARBA00023015"/>
    </source>
</evidence>
<comment type="caution">
    <text evidence="15">The sequence shown here is derived from an EMBL/GenBank/DDBJ whole genome shotgun (WGS) entry which is preliminary data.</text>
</comment>
<evidence type="ECO:0000313" key="15">
    <source>
        <dbReference type="EMBL" id="KAL0860929.1"/>
    </source>
</evidence>
<keyword evidence="7 13" id="KW-0175">Coiled coil</keyword>
<dbReference type="PROSITE" id="PS50950">
    <property type="entry name" value="ZF_THAP"/>
    <property type="match status" value="1"/>
</dbReference>
<evidence type="ECO:0000256" key="3">
    <source>
        <dbReference type="ARBA" id="ARBA00022723"/>
    </source>
</evidence>
<evidence type="ECO:0000256" key="12">
    <source>
        <dbReference type="PROSITE-ProRule" id="PRU00309"/>
    </source>
</evidence>
<keyword evidence="9" id="KW-0804">Transcription</keyword>
<reference evidence="15 16" key="1">
    <citation type="submission" date="2024-06" db="EMBL/GenBank/DDBJ databases">
        <title>A chromosome-level genome assembly of beet webworm, Loxostege sticticalis.</title>
        <authorList>
            <person name="Zhang Y."/>
        </authorList>
    </citation>
    <scope>NUCLEOTIDE SEQUENCE [LARGE SCALE GENOMIC DNA]</scope>
    <source>
        <strain evidence="15">AQ026</strain>
        <tissue evidence="15">Whole body</tissue>
    </source>
</reference>
<evidence type="ECO:0000256" key="9">
    <source>
        <dbReference type="ARBA" id="ARBA00023163"/>
    </source>
</evidence>